<feature type="domain" description="Heparan-alpha-glucosaminide N-acetyltransferase catalytic" evidence="2">
    <location>
        <begin position="78"/>
        <end position="211"/>
    </location>
</feature>
<dbReference type="OrthoDB" id="2149840at2759"/>
<gene>
    <name evidence="3" type="ORF">KP509_06G022600</name>
</gene>
<dbReference type="Proteomes" id="UP000825935">
    <property type="component" value="Chromosome 6"/>
</dbReference>
<keyword evidence="1" id="KW-1133">Transmembrane helix</keyword>
<dbReference type="AlphaFoldDB" id="A0A8T2UIN2"/>
<organism evidence="3 4">
    <name type="scientific">Ceratopteris richardii</name>
    <name type="common">Triangle waterfern</name>
    <dbReference type="NCBI Taxonomy" id="49495"/>
    <lineage>
        <taxon>Eukaryota</taxon>
        <taxon>Viridiplantae</taxon>
        <taxon>Streptophyta</taxon>
        <taxon>Embryophyta</taxon>
        <taxon>Tracheophyta</taxon>
        <taxon>Polypodiopsida</taxon>
        <taxon>Polypodiidae</taxon>
        <taxon>Polypodiales</taxon>
        <taxon>Pteridineae</taxon>
        <taxon>Pteridaceae</taxon>
        <taxon>Parkerioideae</taxon>
        <taxon>Ceratopteris</taxon>
    </lineage>
</organism>
<name>A0A8T2UIN2_CERRI</name>
<feature type="transmembrane region" description="Helical" evidence="1">
    <location>
        <begin position="438"/>
        <end position="457"/>
    </location>
</feature>
<feature type="transmembrane region" description="Helical" evidence="1">
    <location>
        <begin position="156"/>
        <end position="172"/>
    </location>
</feature>
<dbReference type="OMA" id="HRIISWI"/>
<feature type="transmembrane region" description="Helical" evidence="1">
    <location>
        <begin position="398"/>
        <end position="418"/>
    </location>
</feature>
<keyword evidence="1" id="KW-0812">Transmembrane</keyword>
<evidence type="ECO:0000259" key="2">
    <source>
        <dbReference type="Pfam" id="PF07786"/>
    </source>
</evidence>
<keyword evidence="4" id="KW-1185">Reference proteome</keyword>
<evidence type="ECO:0000256" key="1">
    <source>
        <dbReference type="SAM" id="Phobius"/>
    </source>
</evidence>
<evidence type="ECO:0000313" key="4">
    <source>
        <dbReference type="Proteomes" id="UP000825935"/>
    </source>
</evidence>
<sequence length="475" mass="53051">MEKSNLKEVFKSPANEEEGLMLLEKCRNRSYDLESGRESLLDRERSFPRANVDLAVKPFITEALQKPKTPVQPCKQARLVSLDVFRGMTVAAMILVDFGGSSCSALNHSPWDGVTFADFVVPAFLFIVGVSLTLTLKHQAVEDKSKAAYNILHRTLKILVLGLILQGGYIHGVKDLTYGVDLQFFRIMGVLQRIAIAYAIVAFFEVRSSANSYMADANESFSGILRIYHCQCAAVFVLIAIYLGLLYGIYVPDWQFELLDGNKSQMLEINCNIRGSMSPGCNAVGYVDRLILGISHLYKRSAYRRTQECSVNSPLSGPLPINAPAWCEAPFDPEGLLSTIPAIVTCFIGAHYGHVLLHMKGPKRQLWHWTASGFILMFLGLLLNAAGMPLNKQLYTVSYMFVTTGIVALAFTATFVLVDIYKWRSSTAFFKWVGMHSLMIYALLASDLLPILLQGFYWRRPDNNLIQILLRGLGF</sequence>
<feature type="transmembrane region" description="Helical" evidence="1">
    <location>
        <begin position="340"/>
        <end position="359"/>
    </location>
</feature>
<dbReference type="PANTHER" id="PTHR31061:SF24">
    <property type="entry name" value="LD22376P"/>
    <property type="match status" value="1"/>
</dbReference>
<keyword evidence="1" id="KW-0472">Membrane</keyword>
<feature type="transmembrane region" description="Helical" evidence="1">
    <location>
        <begin position="184"/>
        <end position="206"/>
    </location>
</feature>
<dbReference type="PANTHER" id="PTHR31061">
    <property type="entry name" value="LD22376P"/>
    <property type="match status" value="1"/>
</dbReference>
<dbReference type="InterPro" id="IPR012429">
    <property type="entry name" value="HGSNAT_cat"/>
</dbReference>
<accession>A0A8T2UIN2</accession>
<dbReference type="EMBL" id="CM035411">
    <property type="protein sequence ID" value="KAH7434548.1"/>
    <property type="molecule type" value="Genomic_DNA"/>
</dbReference>
<feature type="transmembrane region" description="Helical" evidence="1">
    <location>
        <begin position="227"/>
        <end position="250"/>
    </location>
</feature>
<evidence type="ECO:0000313" key="3">
    <source>
        <dbReference type="EMBL" id="KAH7434548.1"/>
    </source>
</evidence>
<proteinExistence type="predicted"/>
<feature type="transmembrane region" description="Helical" evidence="1">
    <location>
        <begin position="84"/>
        <end position="107"/>
    </location>
</feature>
<protein>
    <recommendedName>
        <fullName evidence="2">Heparan-alpha-glucosaminide N-acetyltransferase catalytic domain-containing protein</fullName>
    </recommendedName>
</protein>
<feature type="transmembrane region" description="Helical" evidence="1">
    <location>
        <begin position="119"/>
        <end position="136"/>
    </location>
</feature>
<feature type="transmembrane region" description="Helical" evidence="1">
    <location>
        <begin position="366"/>
        <end position="386"/>
    </location>
</feature>
<reference evidence="3" key="1">
    <citation type="submission" date="2021-08" db="EMBL/GenBank/DDBJ databases">
        <title>WGS assembly of Ceratopteris richardii.</title>
        <authorList>
            <person name="Marchant D.B."/>
            <person name="Chen G."/>
            <person name="Jenkins J."/>
            <person name="Shu S."/>
            <person name="Leebens-Mack J."/>
            <person name="Grimwood J."/>
            <person name="Schmutz J."/>
            <person name="Soltis P."/>
            <person name="Soltis D."/>
            <person name="Chen Z.-H."/>
        </authorList>
    </citation>
    <scope>NUCLEOTIDE SEQUENCE</scope>
    <source>
        <strain evidence="3">Whitten #5841</strain>
        <tissue evidence="3">Leaf</tissue>
    </source>
</reference>
<comment type="caution">
    <text evidence="3">The sequence shown here is derived from an EMBL/GenBank/DDBJ whole genome shotgun (WGS) entry which is preliminary data.</text>
</comment>
<dbReference type="Pfam" id="PF07786">
    <property type="entry name" value="HGSNAT_cat"/>
    <property type="match status" value="1"/>
</dbReference>